<dbReference type="AlphaFoldDB" id="A0A2P7QYU4"/>
<proteinExistence type="predicted"/>
<dbReference type="Gene3D" id="2.60.120.10">
    <property type="entry name" value="Jelly Rolls"/>
    <property type="match status" value="1"/>
</dbReference>
<evidence type="ECO:0000313" key="1">
    <source>
        <dbReference type="EMBL" id="PSJ43127.1"/>
    </source>
</evidence>
<dbReference type="InterPro" id="IPR014710">
    <property type="entry name" value="RmlC-like_jellyroll"/>
</dbReference>
<organism evidence="1 2">
    <name type="scientific">Allosphingosinicella deserti</name>
    <dbReference type="NCBI Taxonomy" id="2116704"/>
    <lineage>
        <taxon>Bacteria</taxon>
        <taxon>Pseudomonadati</taxon>
        <taxon>Pseudomonadota</taxon>
        <taxon>Alphaproteobacteria</taxon>
        <taxon>Sphingomonadales</taxon>
        <taxon>Sphingomonadaceae</taxon>
        <taxon>Allosphingosinicella</taxon>
    </lineage>
</organism>
<evidence type="ECO:0000313" key="2">
    <source>
        <dbReference type="Proteomes" id="UP000241167"/>
    </source>
</evidence>
<accession>A0A2P7QYU4</accession>
<dbReference type="InterPro" id="IPR011051">
    <property type="entry name" value="RmlC_Cupin_sf"/>
</dbReference>
<dbReference type="SUPFAM" id="SSF51182">
    <property type="entry name" value="RmlC-like cupins"/>
    <property type="match status" value="1"/>
</dbReference>
<dbReference type="Proteomes" id="UP000241167">
    <property type="component" value="Unassembled WGS sequence"/>
</dbReference>
<dbReference type="EMBL" id="PXYI01000001">
    <property type="protein sequence ID" value="PSJ43127.1"/>
    <property type="molecule type" value="Genomic_DNA"/>
</dbReference>
<dbReference type="OrthoDB" id="8017763at2"/>
<sequence>MMLAVGLASFAIFAKEVPAVPGACTGPAKENVGKPGCFLSTQVEIGSPPATLYWHIVPAETEEVARAGAKGRAWSEAVQAHGRWWLYVLSSEKIEPVLPPHHVAGPFRLEPGRSIVARFMESWFPPGMRTRAHAYSGPKAFYVIDGEQCTETPTERHTIRAGESYIVPGGAHLQAAPKGRKSVVLILAPEREPWMRLTSAWAGTDYCR</sequence>
<keyword evidence="2" id="KW-1185">Reference proteome</keyword>
<dbReference type="RefSeq" id="WP_106511148.1">
    <property type="nucleotide sequence ID" value="NZ_PXYI01000001.1"/>
</dbReference>
<gene>
    <name evidence="1" type="ORF">C7I55_01705</name>
</gene>
<reference evidence="1 2" key="1">
    <citation type="submission" date="2018-03" db="EMBL/GenBank/DDBJ databases">
        <title>The draft genome of Sphingosinicella sp. GL-C-18.</title>
        <authorList>
            <person name="Liu L."/>
            <person name="Li L."/>
            <person name="Liang L."/>
            <person name="Zhang X."/>
            <person name="Wang T."/>
        </authorList>
    </citation>
    <scope>NUCLEOTIDE SEQUENCE [LARGE SCALE GENOMIC DNA]</scope>
    <source>
        <strain evidence="1 2">GL-C-18</strain>
    </source>
</reference>
<name>A0A2P7QYU4_9SPHN</name>
<comment type="caution">
    <text evidence="1">The sequence shown here is derived from an EMBL/GenBank/DDBJ whole genome shotgun (WGS) entry which is preliminary data.</text>
</comment>
<protein>
    <submittedName>
        <fullName evidence="1">Uncharacterized protein</fullName>
    </submittedName>
</protein>